<dbReference type="Pfam" id="PF17754">
    <property type="entry name" value="TetR_C_14"/>
    <property type="match status" value="1"/>
</dbReference>
<reference evidence="6 7" key="1">
    <citation type="journal article" date="2019" name="Environ. Microbiol.">
        <title>Species interactions and distinct microbial communities in high Arctic permafrost affected cryosols are associated with the CH4 and CO2 gas fluxes.</title>
        <authorList>
            <person name="Altshuler I."/>
            <person name="Hamel J."/>
            <person name="Turney S."/>
            <person name="Magnuson E."/>
            <person name="Levesque R."/>
            <person name="Greer C."/>
            <person name="Whyte L.G."/>
        </authorList>
    </citation>
    <scope>NUCLEOTIDE SEQUENCE [LARGE SCALE GENOMIC DNA]</scope>
    <source>
        <strain evidence="6 7">S5.20</strain>
    </source>
</reference>
<evidence type="ECO:0000313" key="7">
    <source>
        <dbReference type="Proteomes" id="UP000320095"/>
    </source>
</evidence>
<dbReference type="Pfam" id="PF00440">
    <property type="entry name" value="TetR_N"/>
    <property type="match status" value="1"/>
</dbReference>
<dbReference type="PROSITE" id="PS01081">
    <property type="entry name" value="HTH_TETR_1"/>
    <property type="match status" value="1"/>
</dbReference>
<dbReference type="RefSeq" id="WP_140699729.1">
    <property type="nucleotide sequence ID" value="NZ_RCZG01000025.1"/>
</dbReference>
<dbReference type="GO" id="GO:0000976">
    <property type="term" value="F:transcription cis-regulatory region binding"/>
    <property type="evidence" value="ECO:0007669"/>
    <property type="project" value="TreeGrafter"/>
</dbReference>
<dbReference type="AlphaFoldDB" id="A0A502DK53"/>
<keyword evidence="3" id="KW-0804">Transcription</keyword>
<name>A0A502DK53_9MYCO</name>
<dbReference type="PANTHER" id="PTHR30055:SF234">
    <property type="entry name" value="HTH-TYPE TRANSCRIPTIONAL REGULATOR BETI"/>
    <property type="match status" value="1"/>
</dbReference>
<dbReference type="InterPro" id="IPR023772">
    <property type="entry name" value="DNA-bd_HTH_TetR-type_CS"/>
</dbReference>
<evidence type="ECO:0000313" key="6">
    <source>
        <dbReference type="EMBL" id="TPG25603.1"/>
    </source>
</evidence>
<gene>
    <name evidence="6" type="ORF">EAH80_29770</name>
</gene>
<feature type="domain" description="HTH tetR-type" evidence="5">
    <location>
        <begin position="13"/>
        <end position="73"/>
    </location>
</feature>
<keyword evidence="1" id="KW-0805">Transcription regulation</keyword>
<dbReference type="OrthoDB" id="4143918at2"/>
<protein>
    <submittedName>
        <fullName evidence="6">TetR family transcriptional regulator</fullName>
    </submittedName>
</protein>
<evidence type="ECO:0000256" key="3">
    <source>
        <dbReference type="ARBA" id="ARBA00023163"/>
    </source>
</evidence>
<dbReference type="SUPFAM" id="SSF46689">
    <property type="entry name" value="Homeodomain-like"/>
    <property type="match status" value="1"/>
</dbReference>
<dbReference type="EMBL" id="RCZG01000025">
    <property type="protein sequence ID" value="TPG25603.1"/>
    <property type="molecule type" value="Genomic_DNA"/>
</dbReference>
<evidence type="ECO:0000259" key="5">
    <source>
        <dbReference type="PROSITE" id="PS50977"/>
    </source>
</evidence>
<dbReference type="GO" id="GO:0003700">
    <property type="term" value="F:DNA-binding transcription factor activity"/>
    <property type="evidence" value="ECO:0007669"/>
    <property type="project" value="TreeGrafter"/>
</dbReference>
<dbReference type="InterPro" id="IPR050109">
    <property type="entry name" value="HTH-type_TetR-like_transc_reg"/>
</dbReference>
<dbReference type="InterPro" id="IPR041347">
    <property type="entry name" value="MftR_C"/>
</dbReference>
<dbReference type="Proteomes" id="UP000320095">
    <property type="component" value="Unassembled WGS sequence"/>
</dbReference>
<feature type="DNA-binding region" description="H-T-H motif" evidence="4">
    <location>
        <begin position="36"/>
        <end position="55"/>
    </location>
</feature>
<evidence type="ECO:0000256" key="1">
    <source>
        <dbReference type="ARBA" id="ARBA00023015"/>
    </source>
</evidence>
<dbReference type="InterPro" id="IPR009057">
    <property type="entry name" value="Homeodomain-like_sf"/>
</dbReference>
<evidence type="ECO:0000256" key="2">
    <source>
        <dbReference type="ARBA" id="ARBA00023125"/>
    </source>
</evidence>
<sequence>MASTEDLRTRRRRETARDVHLVALRLVRERGFDAVTVEAISAAAGIAPRTFFNYFPTKEAAVVYGPFDLADADVQAFCAGPAVPPPKLLRELLVLLASNLVTDPPSRDELHDVLAVAHAHPGVLSAMLGQLDDFKQRVAGLVADRLGRPADDEAADMIAALALTVLRTGFDRWAVSTRSGSKDDPVAHINHAVELMSTLFGASRTSKLL</sequence>
<accession>A0A502DK53</accession>
<keyword evidence="2 4" id="KW-0238">DNA-binding</keyword>
<keyword evidence="7" id="KW-1185">Reference proteome</keyword>
<evidence type="ECO:0000256" key="4">
    <source>
        <dbReference type="PROSITE-ProRule" id="PRU00335"/>
    </source>
</evidence>
<dbReference type="InterPro" id="IPR001647">
    <property type="entry name" value="HTH_TetR"/>
</dbReference>
<organism evidence="6 7">
    <name type="scientific">Mycolicibacterium hodleri</name>
    <dbReference type="NCBI Taxonomy" id="49897"/>
    <lineage>
        <taxon>Bacteria</taxon>
        <taxon>Bacillati</taxon>
        <taxon>Actinomycetota</taxon>
        <taxon>Actinomycetes</taxon>
        <taxon>Mycobacteriales</taxon>
        <taxon>Mycobacteriaceae</taxon>
        <taxon>Mycolicibacterium</taxon>
    </lineage>
</organism>
<dbReference type="PANTHER" id="PTHR30055">
    <property type="entry name" value="HTH-TYPE TRANSCRIPTIONAL REGULATOR RUTR"/>
    <property type="match status" value="1"/>
</dbReference>
<dbReference type="PROSITE" id="PS50977">
    <property type="entry name" value="HTH_TETR_2"/>
    <property type="match status" value="1"/>
</dbReference>
<dbReference type="Gene3D" id="1.10.357.10">
    <property type="entry name" value="Tetracycline Repressor, domain 2"/>
    <property type="match status" value="1"/>
</dbReference>
<comment type="caution">
    <text evidence="6">The sequence shown here is derived from an EMBL/GenBank/DDBJ whole genome shotgun (WGS) entry which is preliminary data.</text>
</comment>
<proteinExistence type="predicted"/>